<name>A0AAV9J5Q8_9PEZI</name>
<sequence>MDADEGGDMMWTQHLNRLRQIAVQRHERTGREPLGYILWSICELDMYACLLGKGSCEFFRTILQHNMLPPLEDQLPRIGQSVSGPYLPEETHVMPTLLLLNQGVLVHTAKLAQIAQQCRTEATARHAPASPGTYARWQASVSRVQNELLAFWNRSWPDFLGPEAPQAGYGLPSRACYIFEHAFILYQAAVIYARTSMFPGQRLIPTANQADLHADTERRCVAILTLASAYLEAGLMERRHVGFPVFMAGVATKQPDAKIQAMNIMTAFQREGGIGQNTYRTRQLLVAVCEEQRVVVSAGGRMEQVDWLELAKERGLSIVNCGL</sequence>
<organism evidence="1 2">
    <name type="scientific">Oleoguttula mirabilis</name>
    <dbReference type="NCBI Taxonomy" id="1507867"/>
    <lineage>
        <taxon>Eukaryota</taxon>
        <taxon>Fungi</taxon>
        <taxon>Dikarya</taxon>
        <taxon>Ascomycota</taxon>
        <taxon>Pezizomycotina</taxon>
        <taxon>Dothideomycetes</taxon>
        <taxon>Dothideomycetidae</taxon>
        <taxon>Mycosphaerellales</taxon>
        <taxon>Teratosphaeriaceae</taxon>
        <taxon>Oleoguttula</taxon>
    </lineage>
</organism>
<dbReference type="EMBL" id="JAVFHQ010000071">
    <property type="protein sequence ID" value="KAK4540263.1"/>
    <property type="molecule type" value="Genomic_DNA"/>
</dbReference>
<protein>
    <submittedName>
        <fullName evidence="1">Uncharacterized protein</fullName>
    </submittedName>
</protein>
<dbReference type="Proteomes" id="UP001324427">
    <property type="component" value="Unassembled WGS sequence"/>
</dbReference>
<gene>
    <name evidence="1" type="ORF">LTR36_009668</name>
</gene>
<keyword evidence="2" id="KW-1185">Reference proteome</keyword>
<evidence type="ECO:0000313" key="1">
    <source>
        <dbReference type="EMBL" id="KAK4540263.1"/>
    </source>
</evidence>
<reference evidence="1 2" key="1">
    <citation type="submission" date="2021-11" db="EMBL/GenBank/DDBJ databases">
        <title>Black yeast isolated from Biological Soil Crust.</title>
        <authorList>
            <person name="Kurbessoian T."/>
        </authorList>
    </citation>
    <scope>NUCLEOTIDE SEQUENCE [LARGE SCALE GENOMIC DNA]</scope>
    <source>
        <strain evidence="1 2">CCFEE 5522</strain>
    </source>
</reference>
<evidence type="ECO:0000313" key="2">
    <source>
        <dbReference type="Proteomes" id="UP001324427"/>
    </source>
</evidence>
<proteinExistence type="predicted"/>
<comment type="caution">
    <text evidence="1">The sequence shown here is derived from an EMBL/GenBank/DDBJ whole genome shotgun (WGS) entry which is preliminary data.</text>
</comment>
<accession>A0AAV9J5Q8</accession>
<dbReference type="AlphaFoldDB" id="A0AAV9J5Q8"/>